<sequence length="410" mass="47598">MPLIIDDYEPSAYEKQRIERIKKNEEHMKKLGLHKYQDFMKKKSPPKKENKFPPTPKVKPGEERRSGRFVSKSKSELVMLDYAAEDNEKIMSQDGADYDDNGDDDDEDNISYQTTKPRSKKIRRIDQEEWKLSEKERESLAGSVDENYLGKFQEFLEDHDGISEQNVRNVMRQVRKLASGAGIRYESPSYGWPENCYFKKGVKITPMSDFIQLMQEGKDCENKYGRDHGNGWLIAHPLKKLLIFQQFILNNPSFLNSKTKLKYYFRDSESNDYQVPNAYGVSKNVNKTKQARQKKSILIPKQLDMDAGKDLIGRRIGKDFSGEIYFGTLDKFCPKNEFYHVLYDDGDSEEFLREGIDHLLSHYETIKSSDVSPQKTTPGPRISKCKRENSPRHSASRRSQKKARVSVVTP</sequence>
<dbReference type="OrthoDB" id="206433at2759"/>
<name>A0A1E7FEQ3_9STRA</name>
<proteinExistence type="predicted"/>
<dbReference type="EMBL" id="KV784358">
    <property type="protein sequence ID" value="OEU16649.1"/>
    <property type="molecule type" value="Genomic_DNA"/>
</dbReference>
<dbReference type="KEGG" id="fcy:FRACYDRAFT_185735"/>
<reference evidence="3 4" key="1">
    <citation type="submission" date="2016-09" db="EMBL/GenBank/DDBJ databases">
        <title>Extensive genetic diversity and differential bi-allelic expression allows diatom success in the polar Southern Ocean.</title>
        <authorList>
            <consortium name="DOE Joint Genome Institute"/>
            <person name="Mock T."/>
            <person name="Otillar R.P."/>
            <person name="Strauss J."/>
            <person name="Dupont C."/>
            <person name="Frickenhaus S."/>
            <person name="Maumus F."/>
            <person name="Mcmullan M."/>
            <person name="Sanges R."/>
            <person name="Schmutz J."/>
            <person name="Toseland A."/>
            <person name="Valas R."/>
            <person name="Veluchamy A."/>
            <person name="Ward B.J."/>
            <person name="Allen A."/>
            <person name="Barry K."/>
            <person name="Falciatore A."/>
            <person name="Ferrante M."/>
            <person name="Fortunato A.E."/>
            <person name="Gloeckner G."/>
            <person name="Gruber A."/>
            <person name="Hipkin R."/>
            <person name="Janech M."/>
            <person name="Kroth P."/>
            <person name="Leese F."/>
            <person name="Lindquist E."/>
            <person name="Lyon B.R."/>
            <person name="Martin J."/>
            <person name="Mayer C."/>
            <person name="Parker M."/>
            <person name="Quesneville H."/>
            <person name="Raymond J."/>
            <person name="Uhlig C."/>
            <person name="Valentin K.U."/>
            <person name="Worden A.Z."/>
            <person name="Armbrust E.V."/>
            <person name="Bowler C."/>
            <person name="Green B."/>
            <person name="Moulton V."/>
            <person name="Van Oosterhout C."/>
            <person name="Grigoriev I."/>
        </authorList>
    </citation>
    <scope>NUCLEOTIDE SEQUENCE [LARGE SCALE GENOMIC DNA]</scope>
    <source>
        <strain evidence="3 4">CCMP1102</strain>
    </source>
</reference>
<evidence type="ECO:0000313" key="3">
    <source>
        <dbReference type="EMBL" id="OEU16649.1"/>
    </source>
</evidence>
<keyword evidence="4" id="KW-1185">Reference proteome</keyword>
<gene>
    <name evidence="3" type="ORF">FRACYDRAFT_185735</name>
</gene>
<feature type="compositionally biased region" description="Polar residues" evidence="1">
    <location>
        <begin position="368"/>
        <end position="377"/>
    </location>
</feature>
<feature type="region of interest" description="Disordered" evidence="1">
    <location>
        <begin position="367"/>
        <end position="410"/>
    </location>
</feature>
<dbReference type="InterPro" id="IPR047365">
    <property type="entry name" value="Tudor_AtPTM-like"/>
</dbReference>
<dbReference type="InParanoid" id="A0A1E7FEQ3"/>
<evidence type="ECO:0000256" key="1">
    <source>
        <dbReference type="SAM" id="MobiDB-lite"/>
    </source>
</evidence>
<protein>
    <recommendedName>
        <fullName evidence="2">PTM/DIR17-like Tudor domain-containing protein</fullName>
    </recommendedName>
</protein>
<feature type="region of interest" description="Disordered" evidence="1">
    <location>
        <begin position="85"/>
        <end position="120"/>
    </location>
</feature>
<dbReference type="AlphaFoldDB" id="A0A1E7FEQ3"/>
<accession>A0A1E7FEQ3</accession>
<feature type="compositionally biased region" description="Acidic residues" evidence="1">
    <location>
        <begin position="96"/>
        <end position="109"/>
    </location>
</feature>
<dbReference type="Proteomes" id="UP000095751">
    <property type="component" value="Unassembled WGS sequence"/>
</dbReference>
<dbReference type="Pfam" id="PF21743">
    <property type="entry name" value="PTM_DIR17_Tudor"/>
    <property type="match status" value="1"/>
</dbReference>
<feature type="domain" description="PTM/DIR17-like Tudor" evidence="2">
    <location>
        <begin position="313"/>
        <end position="354"/>
    </location>
</feature>
<feature type="region of interest" description="Disordered" evidence="1">
    <location>
        <begin position="39"/>
        <end position="72"/>
    </location>
</feature>
<evidence type="ECO:0000313" key="4">
    <source>
        <dbReference type="Proteomes" id="UP000095751"/>
    </source>
</evidence>
<feature type="compositionally biased region" description="Basic and acidic residues" evidence="1">
    <location>
        <begin position="39"/>
        <end position="51"/>
    </location>
</feature>
<organism evidence="3 4">
    <name type="scientific">Fragilariopsis cylindrus CCMP1102</name>
    <dbReference type="NCBI Taxonomy" id="635003"/>
    <lineage>
        <taxon>Eukaryota</taxon>
        <taxon>Sar</taxon>
        <taxon>Stramenopiles</taxon>
        <taxon>Ochrophyta</taxon>
        <taxon>Bacillariophyta</taxon>
        <taxon>Bacillariophyceae</taxon>
        <taxon>Bacillariophycidae</taxon>
        <taxon>Bacillariales</taxon>
        <taxon>Bacillariaceae</taxon>
        <taxon>Fragilariopsis</taxon>
    </lineage>
</organism>
<evidence type="ECO:0000259" key="2">
    <source>
        <dbReference type="Pfam" id="PF21743"/>
    </source>
</evidence>
<feature type="compositionally biased region" description="Basic residues" evidence="1">
    <location>
        <begin position="394"/>
        <end position="404"/>
    </location>
</feature>